<dbReference type="GO" id="GO:0004049">
    <property type="term" value="F:anthranilate synthase activity"/>
    <property type="evidence" value="ECO:0007669"/>
    <property type="project" value="TreeGrafter"/>
</dbReference>
<protein>
    <submittedName>
        <fullName evidence="3">Aminodeoxychorismate/anthranilate synthase component II</fullName>
    </submittedName>
</protein>
<keyword evidence="1" id="KW-0315">Glutamine amidotransferase</keyword>
<dbReference type="Pfam" id="PF00117">
    <property type="entry name" value="GATase"/>
    <property type="match status" value="1"/>
</dbReference>
<dbReference type="FunFam" id="3.40.50.880:FF:000003">
    <property type="entry name" value="Anthranilate synthase component II"/>
    <property type="match status" value="1"/>
</dbReference>
<dbReference type="GO" id="GO:0005829">
    <property type="term" value="C:cytosol"/>
    <property type="evidence" value="ECO:0007669"/>
    <property type="project" value="TreeGrafter"/>
</dbReference>
<dbReference type="InterPro" id="IPR006221">
    <property type="entry name" value="TrpG/PapA_dom"/>
</dbReference>
<evidence type="ECO:0000313" key="3">
    <source>
        <dbReference type="EMBL" id="MDC3418123.1"/>
    </source>
</evidence>
<accession>A0A9X3WFM0</accession>
<dbReference type="GO" id="GO:0000162">
    <property type="term" value="P:L-tryptophan biosynthetic process"/>
    <property type="evidence" value="ECO:0007669"/>
    <property type="project" value="TreeGrafter"/>
</dbReference>
<evidence type="ECO:0000313" key="4">
    <source>
        <dbReference type="Proteomes" id="UP001145069"/>
    </source>
</evidence>
<evidence type="ECO:0000259" key="2">
    <source>
        <dbReference type="Pfam" id="PF00117"/>
    </source>
</evidence>
<dbReference type="PANTHER" id="PTHR43418:SF4">
    <property type="entry name" value="MULTIFUNCTIONAL TRYPTOPHAN BIOSYNTHESIS PROTEIN"/>
    <property type="match status" value="1"/>
</dbReference>
<dbReference type="RefSeq" id="WP_272447186.1">
    <property type="nucleotide sequence ID" value="NZ_JAMQKC010000020.1"/>
</dbReference>
<dbReference type="NCBIfam" id="TIGR00566">
    <property type="entry name" value="trpG_papA"/>
    <property type="match status" value="1"/>
</dbReference>
<dbReference type="SUPFAM" id="SSF52317">
    <property type="entry name" value="Class I glutamine amidotransferase-like"/>
    <property type="match status" value="1"/>
</dbReference>
<dbReference type="InterPro" id="IPR017926">
    <property type="entry name" value="GATASE"/>
</dbReference>
<feature type="domain" description="Glutamine amidotransferase" evidence="2">
    <location>
        <begin position="3"/>
        <end position="187"/>
    </location>
</feature>
<dbReference type="PRINTS" id="PR00096">
    <property type="entry name" value="GATASE"/>
</dbReference>
<organism evidence="3 4">
    <name type="scientific">Aquibacillus salsiterrae</name>
    <dbReference type="NCBI Taxonomy" id="2950439"/>
    <lineage>
        <taxon>Bacteria</taxon>
        <taxon>Bacillati</taxon>
        <taxon>Bacillota</taxon>
        <taxon>Bacilli</taxon>
        <taxon>Bacillales</taxon>
        <taxon>Bacillaceae</taxon>
        <taxon>Aquibacillus</taxon>
    </lineage>
</organism>
<dbReference type="CDD" id="cd01743">
    <property type="entry name" value="GATase1_Anthranilate_Synthase"/>
    <property type="match status" value="1"/>
</dbReference>
<dbReference type="PRINTS" id="PR00099">
    <property type="entry name" value="CPSGATASE"/>
</dbReference>
<dbReference type="PRINTS" id="PR00097">
    <property type="entry name" value="ANTSNTHASEII"/>
</dbReference>
<dbReference type="InterPro" id="IPR050472">
    <property type="entry name" value="Anth_synth/Amidotransfase"/>
</dbReference>
<dbReference type="EMBL" id="JAMQKC010000020">
    <property type="protein sequence ID" value="MDC3418123.1"/>
    <property type="molecule type" value="Genomic_DNA"/>
</dbReference>
<dbReference type="Proteomes" id="UP001145069">
    <property type="component" value="Unassembled WGS sequence"/>
</dbReference>
<reference evidence="3" key="1">
    <citation type="submission" date="2022-06" db="EMBL/GenBank/DDBJ databases">
        <title>Aquibacillus sp. a new bacterium isolated from soil saline samples.</title>
        <authorList>
            <person name="Galisteo C."/>
            <person name="De La Haba R."/>
            <person name="Sanchez-Porro C."/>
            <person name="Ventosa A."/>
        </authorList>
    </citation>
    <scope>NUCLEOTIDE SEQUENCE</scope>
    <source>
        <strain evidence="3">3ASR75-54</strain>
    </source>
</reference>
<name>A0A9X3WFM0_9BACI</name>
<comment type="caution">
    <text evidence="3">The sequence shown here is derived from an EMBL/GenBank/DDBJ whole genome shotgun (WGS) entry which is preliminary data.</text>
</comment>
<dbReference type="PANTHER" id="PTHR43418">
    <property type="entry name" value="MULTIFUNCTIONAL TRYPTOPHAN BIOSYNTHESIS PROTEIN-RELATED"/>
    <property type="match status" value="1"/>
</dbReference>
<dbReference type="PROSITE" id="PS51273">
    <property type="entry name" value="GATASE_TYPE_1"/>
    <property type="match status" value="1"/>
</dbReference>
<dbReference type="AlphaFoldDB" id="A0A9X3WFM0"/>
<keyword evidence="4" id="KW-1185">Reference proteome</keyword>
<proteinExistence type="predicted"/>
<dbReference type="Gene3D" id="3.40.50.880">
    <property type="match status" value="1"/>
</dbReference>
<gene>
    <name evidence="3" type="ORF">NC799_14625</name>
</gene>
<evidence type="ECO:0000256" key="1">
    <source>
        <dbReference type="ARBA" id="ARBA00022962"/>
    </source>
</evidence>
<sequence length="200" mass="22320">MILLIDNYDSFTYNLYQYVSELGKEVTVIRNDKITIDEIRELKPEAIILSPGPGTPKEAGICIEVVKQLEEEFPILGICLGHQAIGEAYGANIVHAKQIKHGKTSLLNHPANGVFEGLEEALEVMRYHSLVIKKDDVPEQLIVTATATDDDEIMAVKHTGLPIYGLQFHPESIGTEKGKALLNNFFTLIEKENSYERISK</sequence>
<dbReference type="InterPro" id="IPR029062">
    <property type="entry name" value="Class_I_gatase-like"/>
</dbReference>